<accession>A0A0D1L4K6</accession>
<dbReference type="AlphaFoldDB" id="A0A0D1L4K6"/>
<dbReference type="SUPFAM" id="SSF52540">
    <property type="entry name" value="P-loop containing nucleoside triphosphate hydrolases"/>
    <property type="match status" value="1"/>
</dbReference>
<organism evidence="6 7">
    <name type="scientific">Bacillus subtilis</name>
    <dbReference type="NCBI Taxonomy" id="1423"/>
    <lineage>
        <taxon>Bacteria</taxon>
        <taxon>Bacillati</taxon>
        <taxon>Bacillota</taxon>
        <taxon>Bacilli</taxon>
        <taxon>Bacillales</taxon>
        <taxon>Bacillaceae</taxon>
        <taxon>Bacillus</taxon>
    </lineage>
</organism>
<comment type="similarity">
    <text evidence="1">Belongs to the ABC transporter superfamily.</text>
</comment>
<dbReference type="EMBL" id="JXBC01000004">
    <property type="protein sequence ID" value="KIU10626.1"/>
    <property type="molecule type" value="Genomic_DNA"/>
</dbReference>
<comment type="caution">
    <text evidence="6">The sequence shown here is derived from an EMBL/GenBank/DDBJ whole genome shotgun (WGS) entry which is preliminary data.</text>
</comment>
<dbReference type="PANTHER" id="PTHR43335:SF4">
    <property type="entry name" value="ABC TRANSPORTER, ATP-BINDING PROTEIN"/>
    <property type="match status" value="1"/>
</dbReference>
<dbReference type="GO" id="GO:0005524">
    <property type="term" value="F:ATP binding"/>
    <property type="evidence" value="ECO:0007669"/>
    <property type="project" value="UniProtKB-KW"/>
</dbReference>
<gene>
    <name evidence="6" type="ORF">SC09_Contig25orf00425</name>
</gene>
<dbReference type="RefSeq" id="WP_043858020.1">
    <property type="nucleotide sequence ID" value="NZ_CP141997.1"/>
</dbReference>
<name>A0A0D1L4K6_BACIU</name>
<dbReference type="PROSITE" id="PS50893">
    <property type="entry name" value="ABC_TRANSPORTER_2"/>
    <property type="match status" value="1"/>
</dbReference>
<dbReference type="PATRIC" id="fig|1423.173.peg.2737"/>
<dbReference type="Proteomes" id="UP000032247">
    <property type="component" value="Unassembled WGS sequence"/>
</dbReference>
<keyword evidence="2" id="KW-0813">Transport</keyword>
<evidence type="ECO:0000313" key="6">
    <source>
        <dbReference type="EMBL" id="KIU10626.1"/>
    </source>
</evidence>
<keyword evidence="4 6" id="KW-0067">ATP-binding</keyword>
<dbReference type="PANTHER" id="PTHR43335">
    <property type="entry name" value="ABC TRANSPORTER, ATP-BINDING PROTEIN"/>
    <property type="match status" value="1"/>
</dbReference>
<sequence>MIIETKGVTKSYNRVDVVHEVDMMVPEGEIYGFLGPNGSGKTTMMRMLLGLVRPNRGVIRMFGKKMPEDRISILAKTGALIEKPAYYEHLDGRDNLRVLAALRGINDNKTIDRALERVNLHRVGRKKVKSYSLGMKQRLGIASAMLHNPRILLLDEPTNGLDPEGIFEIRELIRNLSEKEGVTVLISSHLLGEIEHAASRIGIIYNGNLLYQGKMNELLTHQKMGSFIIESNMIELIINALQAYDIQTSLDGEGKVQVRGSEADRDRIKKILVEKGLTDFHIYDSMRTLEEAYLELIRSQKVSV</sequence>
<evidence type="ECO:0000256" key="4">
    <source>
        <dbReference type="ARBA" id="ARBA00022840"/>
    </source>
</evidence>
<protein>
    <submittedName>
        <fullName evidence="6">ABC transporter ATP-binding protein</fullName>
    </submittedName>
</protein>
<dbReference type="SMART" id="SM00382">
    <property type="entry name" value="AAA"/>
    <property type="match status" value="1"/>
</dbReference>
<dbReference type="InterPro" id="IPR027417">
    <property type="entry name" value="P-loop_NTPase"/>
</dbReference>
<dbReference type="InterPro" id="IPR017871">
    <property type="entry name" value="ABC_transporter-like_CS"/>
</dbReference>
<dbReference type="GO" id="GO:0016887">
    <property type="term" value="F:ATP hydrolysis activity"/>
    <property type="evidence" value="ECO:0007669"/>
    <property type="project" value="InterPro"/>
</dbReference>
<evidence type="ECO:0000256" key="3">
    <source>
        <dbReference type="ARBA" id="ARBA00022741"/>
    </source>
</evidence>
<keyword evidence="3" id="KW-0547">Nucleotide-binding</keyword>
<dbReference type="PROSITE" id="PS00211">
    <property type="entry name" value="ABC_TRANSPORTER_1"/>
    <property type="match status" value="1"/>
</dbReference>
<dbReference type="InterPro" id="IPR003439">
    <property type="entry name" value="ABC_transporter-like_ATP-bd"/>
</dbReference>
<dbReference type="InterPro" id="IPR003593">
    <property type="entry name" value="AAA+_ATPase"/>
</dbReference>
<evidence type="ECO:0000256" key="2">
    <source>
        <dbReference type="ARBA" id="ARBA00022448"/>
    </source>
</evidence>
<dbReference type="Gene3D" id="3.40.50.300">
    <property type="entry name" value="P-loop containing nucleotide triphosphate hydrolases"/>
    <property type="match status" value="1"/>
</dbReference>
<reference evidence="6 7" key="1">
    <citation type="submission" date="2014-12" db="EMBL/GenBank/DDBJ databases">
        <title>Comparative genome analysis of Bacillus coagulans HM-08, Clostridium butyricum HM-68, Bacillus subtilis HM-66 and Bacillus licheniformis BL-09.</title>
        <authorList>
            <person name="Zhang H."/>
        </authorList>
    </citation>
    <scope>NUCLEOTIDE SEQUENCE [LARGE SCALE GENOMIC DNA]</scope>
    <source>
        <strain evidence="6 7">HM-66</strain>
    </source>
</reference>
<evidence type="ECO:0000259" key="5">
    <source>
        <dbReference type="PROSITE" id="PS50893"/>
    </source>
</evidence>
<evidence type="ECO:0000313" key="7">
    <source>
        <dbReference type="Proteomes" id="UP000032247"/>
    </source>
</evidence>
<evidence type="ECO:0000256" key="1">
    <source>
        <dbReference type="ARBA" id="ARBA00005417"/>
    </source>
</evidence>
<dbReference type="Pfam" id="PF00005">
    <property type="entry name" value="ABC_tran"/>
    <property type="match status" value="1"/>
</dbReference>
<feature type="domain" description="ABC transporter" evidence="5">
    <location>
        <begin position="3"/>
        <end position="231"/>
    </location>
</feature>
<proteinExistence type="inferred from homology"/>